<dbReference type="GO" id="GO:0046452">
    <property type="term" value="P:dihydrofolate metabolic process"/>
    <property type="evidence" value="ECO:0007669"/>
    <property type="project" value="TreeGrafter"/>
</dbReference>
<evidence type="ECO:0000256" key="7">
    <source>
        <dbReference type="ARBA" id="ARBA00025067"/>
    </source>
</evidence>
<evidence type="ECO:0000313" key="11">
    <source>
        <dbReference type="Proteomes" id="UP000632125"/>
    </source>
</evidence>
<dbReference type="GO" id="GO:0046655">
    <property type="term" value="P:folic acid metabolic process"/>
    <property type="evidence" value="ECO:0007669"/>
    <property type="project" value="TreeGrafter"/>
</dbReference>
<name>A0A927CQG9_9BACL</name>
<dbReference type="EC" id="1.5.1.3" evidence="3 8"/>
<keyword evidence="6 8" id="KW-0560">Oxidoreductase</keyword>
<comment type="function">
    <text evidence="7 8">Key enzyme in folate metabolism. Catalyzes an essential reaction for de novo glycine and purine synthesis, and for DNA precursor synthesis.</text>
</comment>
<dbReference type="Pfam" id="PF00186">
    <property type="entry name" value="DHFR_1"/>
    <property type="match status" value="1"/>
</dbReference>
<evidence type="ECO:0000313" key="10">
    <source>
        <dbReference type="EMBL" id="MBD2869785.1"/>
    </source>
</evidence>
<dbReference type="PRINTS" id="PR00070">
    <property type="entry name" value="DHFR"/>
</dbReference>
<dbReference type="GO" id="GO:0005829">
    <property type="term" value="C:cytosol"/>
    <property type="evidence" value="ECO:0007669"/>
    <property type="project" value="TreeGrafter"/>
</dbReference>
<dbReference type="Gene3D" id="3.40.430.10">
    <property type="entry name" value="Dihydrofolate Reductase, subunit A"/>
    <property type="match status" value="1"/>
</dbReference>
<dbReference type="InterPro" id="IPR012259">
    <property type="entry name" value="DHFR"/>
</dbReference>
<dbReference type="PROSITE" id="PS51330">
    <property type="entry name" value="DHFR_2"/>
    <property type="match status" value="1"/>
</dbReference>
<comment type="catalytic activity">
    <reaction evidence="8">
        <text>(6S)-5,6,7,8-tetrahydrofolate + NADP(+) = 7,8-dihydrofolate + NADPH + H(+)</text>
        <dbReference type="Rhea" id="RHEA:15009"/>
        <dbReference type="ChEBI" id="CHEBI:15378"/>
        <dbReference type="ChEBI" id="CHEBI:57451"/>
        <dbReference type="ChEBI" id="CHEBI:57453"/>
        <dbReference type="ChEBI" id="CHEBI:57783"/>
        <dbReference type="ChEBI" id="CHEBI:58349"/>
        <dbReference type="EC" id="1.5.1.3"/>
    </reaction>
</comment>
<feature type="domain" description="DHFR" evidence="9">
    <location>
        <begin position="2"/>
        <end position="160"/>
    </location>
</feature>
<evidence type="ECO:0000256" key="3">
    <source>
        <dbReference type="ARBA" id="ARBA00012856"/>
    </source>
</evidence>
<dbReference type="EMBL" id="JACXIY010000016">
    <property type="protein sequence ID" value="MBD2869785.1"/>
    <property type="molecule type" value="Genomic_DNA"/>
</dbReference>
<comment type="caution">
    <text evidence="10">The sequence shown here is derived from an EMBL/GenBank/DDBJ whole genome shotgun (WGS) entry which is preliminary data.</text>
</comment>
<dbReference type="GO" id="GO:0006730">
    <property type="term" value="P:one-carbon metabolic process"/>
    <property type="evidence" value="ECO:0007669"/>
    <property type="project" value="UniProtKB-KW"/>
</dbReference>
<organism evidence="10 11">
    <name type="scientific">Paenibacillus arenilitoris</name>
    <dbReference type="NCBI Taxonomy" id="2772299"/>
    <lineage>
        <taxon>Bacteria</taxon>
        <taxon>Bacillati</taxon>
        <taxon>Bacillota</taxon>
        <taxon>Bacilli</taxon>
        <taxon>Bacillales</taxon>
        <taxon>Paenibacillaceae</taxon>
        <taxon>Paenibacillus</taxon>
    </lineage>
</organism>
<comment type="similarity">
    <text evidence="2 8">Belongs to the dihydrofolate reductase family.</text>
</comment>
<evidence type="ECO:0000256" key="8">
    <source>
        <dbReference type="PIRNR" id="PIRNR000194"/>
    </source>
</evidence>
<evidence type="ECO:0000256" key="1">
    <source>
        <dbReference type="ARBA" id="ARBA00004903"/>
    </source>
</evidence>
<accession>A0A927CQG9</accession>
<reference evidence="10" key="1">
    <citation type="submission" date="2020-09" db="EMBL/GenBank/DDBJ databases">
        <title>A novel bacterium of genus Paenibacillus, isolated from South China Sea.</title>
        <authorList>
            <person name="Huang H."/>
            <person name="Mo K."/>
            <person name="Hu Y."/>
        </authorList>
    </citation>
    <scope>NUCLEOTIDE SEQUENCE</scope>
    <source>
        <strain evidence="10">IB182493</strain>
    </source>
</reference>
<dbReference type="PANTHER" id="PTHR48069">
    <property type="entry name" value="DIHYDROFOLATE REDUCTASE"/>
    <property type="match status" value="1"/>
</dbReference>
<keyword evidence="4 8" id="KW-0554">One-carbon metabolism</keyword>
<comment type="pathway">
    <text evidence="1 8">Cofactor biosynthesis; tetrahydrofolate biosynthesis; 5,6,7,8-tetrahydrofolate from 7,8-dihydrofolate: step 1/1.</text>
</comment>
<dbReference type="RefSeq" id="WP_190862182.1">
    <property type="nucleotide sequence ID" value="NZ_JACXIY010000016.1"/>
</dbReference>
<gene>
    <name evidence="10" type="ORF">IDH41_14440</name>
</gene>
<dbReference type="GO" id="GO:0046654">
    <property type="term" value="P:tetrahydrofolate biosynthetic process"/>
    <property type="evidence" value="ECO:0007669"/>
    <property type="project" value="InterPro"/>
</dbReference>
<dbReference type="GO" id="GO:0070401">
    <property type="term" value="F:NADP+ binding"/>
    <property type="evidence" value="ECO:0007669"/>
    <property type="project" value="UniProtKB-ARBA"/>
</dbReference>
<keyword evidence="11" id="KW-1185">Reference proteome</keyword>
<sequence length="162" mass="18322">MPITLIAAMDRSRTIGVGNKMPWRLPAEMAYFTKMTTGKTVLMGRKTYESLRGPLKNRRNVVLTRQPDYMPEGCEAVHSVEEALGLGETDELMVMGGAEIYALFLPYADTILLTDVETDIEGGDAFFPSFSTAEWELVDSDRRESDEKNAYAFTFRTYKRRA</sequence>
<dbReference type="GO" id="GO:0004146">
    <property type="term" value="F:dihydrofolate reductase activity"/>
    <property type="evidence" value="ECO:0007669"/>
    <property type="project" value="UniProtKB-EC"/>
</dbReference>
<dbReference type="AlphaFoldDB" id="A0A927CQG9"/>
<dbReference type="SUPFAM" id="SSF53597">
    <property type="entry name" value="Dihydrofolate reductase-like"/>
    <property type="match status" value="1"/>
</dbReference>
<dbReference type="PANTHER" id="PTHR48069:SF3">
    <property type="entry name" value="DIHYDROFOLATE REDUCTASE"/>
    <property type="match status" value="1"/>
</dbReference>
<dbReference type="InterPro" id="IPR001796">
    <property type="entry name" value="DHFR_dom"/>
</dbReference>
<dbReference type="InterPro" id="IPR024072">
    <property type="entry name" value="DHFR-like_dom_sf"/>
</dbReference>
<dbReference type="PIRSF" id="PIRSF000194">
    <property type="entry name" value="DHFR"/>
    <property type="match status" value="1"/>
</dbReference>
<dbReference type="FunFam" id="3.40.430.10:FF:000001">
    <property type="entry name" value="Dihydrofolate reductase"/>
    <property type="match status" value="1"/>
</dbReference>
<protein>
    <recommendedName>
        <fullName evidence="3 8">Dihydrofolate reductase</fullName>
        <ecNumber evidence="3 8">1.5.1.3</ecNumber>
    </recommendedName>
</protein>
<keyword evidence="5 8" id="KW-0521">NADP</keyword>
<proteinExistence type="inferred from homology"/>
<evidence type="ECO:0000256" key="5">
    <source>
        <dbReference type="ARBA" id="ARBA00022857"/>
    </source>
</evidence>
<evidence type="ECO:0000259" key="9">
    <source>
        <dbReference type="PROSITE" id="PS51330"/>
    </source>
</evidence>
<dbReference type="CDD" id="cd00209">
    <property type="entry name" value="DHFR"/>
    <property type="match status" value="1"/>
</dbReference>
<evidence type="ECO:0000256" key="6">
    <source>
        <dbReference type="ARBA" id="ARBA00023002"/>
    </source>
</evidence>
<evidence type="ECO:0000256" key="4">
    <source>
        <dbReference type="ARBA" id="ARBA00022563"/>
    </source>
</evidence>
<dbReference type="Proteomes" id="UP000632125">
    <property type="component" value="Unassembled WGS sequence"/>
</dbReference>
<evidence type="ECO:0000256" key="2">
    <source>
        <dbReference type="ARBA" id="ARBA00009539"/>
    </source>
</evidence>